<dbReference type="PRINTS" id="PR00237">
    <property type="entry name" value="GPCRRHODOPSN"/>
</dbReference>
<dbReference type="PROSITE" id="PS50262">
    <property type="entry name" value="G_PROTEIN_RECEP_F1_2"/>
    <property type="match status" value="1"/>
</dbReference>
<dbReference type="GO" id="GO:0005886">
    <property type="term" value="C:plasma membrane"/>
    <property type="evidence" value="ECO:0007669"/>
    <property type="project" value="TreeGrafter"/>
</dbReference>
<dbReference type="GeneTree" id="ENSGT01020000230438"/>
<keyword evidence="3 11" id="KW-1133">Transmembrane helix</keyword>
<dbReference type="GO" id="GO:0004875">
    <property type="term" value="F:complement receptor activity"/>
    <property type="evidence" value="ECO:0007669"/>
    <property type="project" value="TreeGrafter"/>
</dbReference>
<dbReference type="PANTHER" id="PTHR24225:SF70">
    <property type="entry name" value="G PROTEIN-COUPLED RECEPTOR 33"/>
    <property type="match status" value="1"/>
</dbReference>
<evidence type="ECO:0000256" key="4">
    <source>
        <dbReference type="ARBA" id="ARBA00023040"/>
    </source>
</evidence>
<dbReference type="GO" id="GO:0007204">
    <property type="term" value="P:positive regulation of cytosolic calcium ion concentration"/>
    <property type="evidence" value="ECO:0007669"/>
    <property type="project" value="TreeGrafter"/>
</dbReference>
<evidence type="ECO:0000256" key="2">
    <source>
        <dbReference type="ARBA" id="ARBA00022692"/>
    </source>
</evidence>
<accession>A0A8C5Q9R2</accession>
<evidence type="ECO:0000256" key="9">
    <source>
        <dbReference type="ARBA" id="ARBA00025736"/>
    </source>
</evidence>
<feature type="transmembrane region" description="Helical" evidence="11">
    <location>
        <begin position="146"/>
        <end position="168"/>
    </location>
</feature>
<feature type="domain" description="G-protein coupled receptors family 1 profile" evidence="12">
    <location>
        <begin position="44"/>
        <end position="298"/>
    </location>
</feature>
<dbReference type="GO" id="GO:0006954">
    <property type="term" value="P:inflammatory response"/>
    <property type="evidence" value="ECO:0007669"/>
    <property type="project" value="TreeGrafter"/>
</dbReference>
<evidence type="ECO:0000256" key="7">
    <source>
        <dbReference type="ARBA" id="ARBA00023170"/>
    </source>
</evidence>
<proteinExistence type="inferred from homology"/>
<evidence type="ECO:0000313" key="14">
    <source>
        <dbReference type="Proteomes" id="UP000694569"/>
    </source>
</evidence>
<evidence type="ECO:0000256" key="3">
    <source>
        <dbReference type="ARBA" id="ARBA00022989"/>
    </source>
</evidence>
<feature type="transmembrane region" description="Helical" evidence="11">
    <location>
        <begin position="274"/>
        <end position="301"/>
    </location>
</feature>
<keyword evidence="8 10" id="KW-0807">Transducer</keyword>
<dbReference type="SUPFAM" id="SSF81321">
    <property type="entry name" value="Family A G protein-coupled receptor-like"/>
    <property type="match status" value="1"/>
</dbReference>
<dbReference type="Proteomes" id="UP000694569">
    <property type="component" value="Unplaced"/>
</dbReference>
<comment type="subcellular location">
    <subcellularLocation>
        <location evidence="1">Membrane</location>
        <topology evidence="1">Multi-pass membrane protein</topology>
    </subcellularLocation>
</comment>
<dbReference type="Gene3D" id="1.20.1070.10">
    <property type="entry name" value="Rhodopsin 7-helix transmembrane proteins"/>
    <property type="match status" value="1"/>
</dbReference>
<dbReference type="PROSITE" id="PS00237">
    <property type="entry name" value="G_PROTEIN_RECEP_F1_1"/>
    <property type="match status" value="1"/>
</dbReference>
<feature type="transmembrane region" description="Helical" evidence="11">
    <location>
        <begin position="203"/>
        <end position="225"/>
    </location>
</feature>
<keyword evidence="6" id="KW-1015">Disulfide bond</keyword>
<feature type="transmembrane region" description="Helical" evidence="11">
    <location>
        <begin position="34"/>
        <end position="54"/>
    </location>
</feature>
<feature type="transmembrane region" description="Helical" evidence="11">
    <location>
        <begin position="111"/>
        <end position="134"/>
    </location>
</feature>
<dbReference type="InterPro" id="IPR000826">
    <property type="entry name" value="Formyl_rcpt-rel"/>
</dbReference>
<dbReference type="Pfam" id="PF00001">
    <property type="entry name" value="7tm_1"/>
    <property type="match status" value="1"/>
</dbReference>
<evidence type="ECO:0000256" key="10">
    <source>
        <dbReference type="RuleBase" id="RU000688"/>
    </source>
</evidence>
<comment type="similarity">
    <text evidence="10">Belongs to the G-protein coupled receptor 1 family.</text>
</comment>
<feature type="transmembrane region" description="Helical" evidence="11">
    <location>
        <begin position="237"/>
        <end position="254"/>
    </location>
</feature>
<evidence type="ECO:0000256" key="1">
    <source>
        <dbReference type="ARBA" id="ARBA00004141"/>
    </source>
</evidence>
<feature type="transmembrane region" description="Helical" evidence="11">
    <location>
        <begin position="66"/>
        <end position="91"/>
    </location>
</feature>
<comment type="similarity">
    <text evidence="9">Belongs to the chemokine-like receptor (CMKLR) family.</text>
</comment>
<keyword evidence="2 10" id="KW-0812">Transmembrane</keyword>
<reference evidence="13" key="1">
    <citation type="submission" date="2025-08" db="UniProtKB">
        <authorList>
            <consortium name="Ensembl"/>
        </authorList>
    </citation>
    <scope>IDENTIFICATION</scope>
</reference>
<dbReference type="Ensembl" id="ENSLLET00000035907.1">
    <property type="protein sequence ID" value="ENSLLEP00000034590.1"/>
    <property type="gene ID" value="ENSLLEG00000021831.1"/>
</dbReference>
<evidence type="ECO:0000256" key="6">
    <source>
        <dbReference type="ARBA" id="ARBA00023157"/>
    </source>
</evidence>
<dbReference type="InterPro" id="IPR017452">
    <property type="entry name" value="GPCR_Rhodpsn_7TM"/>
</dbReference>
<keyword evidence="14" id="KW-1185">Reference proteome</keyword>
<dbReference type="GO" id="GO:0004930">
    <property type="term" value="F:G protein-coupled receptor activity"/>
    <property type="evidence" value="ECO:0007669"/>
    <property type="project" value="UniProtKB-KW"/>
</dbReference>
<reference evidence="13" key="2">
    <citation type="submission" date="2025-09" db="UniProtKB">
        <authorList>
            <consortium name="Ensembl"/>
        </authorList>
    </citation>
    <scope>IDENTIFICATION</scope>
</reference>
<dbReference type="AlphaFoldDB" id="A0A8C5Q9R2"/>
<evidence type="ECO:0000259" key="12">
    <source>
        <dbReference type="PROSITE" id="PS50262"/>
    </source>
</evidence>
<keyword evidence="5 11" id="KW-0472">Membrane</keyword>
<dbReference type="PANTHER" id="PTHR24225">
    <property type="entry name" value="CHEMOTACTIC RECEPTOR"/>
    <property type="match status" value="1"/>
</dbReference>
<dbReference type="OrthoDB" id="6088892at2759"/>
<name>A0A8C5Q9R2_9ANUR</name>
<sequence>VESGDYQGVYELFCGDKYVDHVLFILDMFSVPSYSVTFILGIVGNLLVIWITGFKLKCISAITVNVVWFLNLAIADFIFLFFLPLSITYLALGFHWPFGNFMCRFNSALAFLNMFASIFMLTVISIDRFICVFFPVWAQNHRTTGLASIVAVIVWILSLSFSITYFIFRDTYGTEDIVCVYNFHEDDFELFVLRHKATVITRFIVGFLIPYTVIASCYTVIALRLHRNRMTTSSKPFTIIIAVLISFFVCWFPYHVLSLLEISLYSVEDDFLSSVLPIGLPIASSLAFFNSSINPFLYVFIGQDFKAIFRTSIQSIFEKAFSEDSVQGDSKSKSTGLDSSTV</sequence>
<evidence type="ECO:0000256" key="11">
    <source>
        <dbReference type="SAM" id="Phobius"/>
    </source>
</evidence>
<dbReference type="FunFam" id="1.20.1070.10:FF:000034">
    <property type="entry name" value="G-protein coupled receptor 1"/>
    <property type="match status" value="1"/>
</dbReference>
<evidence type="ECO:0000256" key="8">
    <source>
        <dbReference type="ARBA" id="ARBA00023224"/>
    </source>
</evidence>
<evidence type="ECO:0000313" key="13">
    <source>
        <dbReference type="Ensembl" id="ENSLLEP00000034590.1"/>
    </source>
</evidence>
<keyword evidence="4 10" id="KW-0297">G-protein coupled receptor</keyword>
<evidence type="ECO:0000256" key="5">
    <source>
        <dbReference type="ARBA" id="ARBA00023136"/>
    </source>
</evidence>
<keyword evidence="7 10" id="KW-0675">Receptor</keyword>
<protein>
    <recommendedName>
        <fullName evidence="12">G-protein coupled receptors family 1 profile domain-containing protein</fullName>
    </recommendedName>
</protein>
<organism evidence="13 14">
    <name type="scientific">Leptobrachium leishanense</name>
    <name type="common">Leishan spiny toad</name>
    <dbReference type="NCBI Taxonomy" id="445787"/>
    <lineage>
        <taxon>Eukaryota</taxon>
        <taxon>Metazoa</taxon>
        <taxon>Chordata</taxon>
        <taxon>Craniata</taxon>
        <taxon>Vertebrata</taxon>
        <taxon>Euteleostomi</taxon>
        <taxon>Amphibia</taxon>
        <taxon>Batrachia</taxon>
        <taxon>Anura</taxon>
        <taxon>Pelobatoidea</taxon>
        <taxon>Megophryidae</taxon>
        <taxon>Leptobrachium</taxon>
    </lineage>
</organism>
<dbReference type="GO" id="GO:0007200">
    <property type="term" value="P:phospholipase C-activating G protein-coupled receptor signaling pathway"/>
    <property type="evidence" value="ECO:0007669"/>
    <property type="project" value="TreeGrafter"/>
</dbReference>
<dbReference type="InterPro" id="IPR000276">
    <property type="entry name" value="GPCR_Rhodpsn"/>
</dbReference>
<dbReference type="PRINTS" id="PR00526">
    <property type="entry name" value="FMETLEUPHER"/>
</dbReference>